<dbReference type="InterPro" id="IPR001000">
    <property type="entry name" value="GH10_dom"/>
</dbReference>
<dbReference type="Gene3D" id="3.20.20.80">
    <property type="entry name" value="Glycosidases"/>
    <property type="match status" value="1"/>
</dbReference>
<evidence type="ECO:0000313" key="7">
    <source>
        <dbReference type="EMBL" id="KAL0422897.1"/>
    </source>
</evidence>
<feature type="chain" id="PRO_5043710923" evidence="5">
    <location>
        <begin position="24"/>
        <end position="558"/>
    </location>
</feature>
<dbReference type="EMBL" id="JACGWN010000011">
    <property type="protein sequence ID" value="KAL0422897.1"/>
    <property type="molecule type" value="Genomic_DNA"/>
</dbReference>
<dbReference type="GO" id="GO:0031176">
    <property type="term" value="F:endo-1,4-beta-xylanase activity"/>
    <property type="evidence" value="ECO:0007669"/>
    <property type="project" value="UniProtKB-ARBA"/>
</dbReference>
<reference evidence="7" key="1">
    <citation type="submission" date="2020-06" db="EMBL/GenBank/DDBJ databases">
        <authorList>
            <person name="Li T."/>
            <person name="Hu X."/>
            <person name="Zhang T."/>
            <person name="Song X."/>
            <person name="Zhang H."/>
            <person name="Dai N."/>
            <person name="Sheng W."/>
            <person name="Hou X."/>
            <person name="Wei L."/>
        </authorList>
    </citation>
    <scope>NUCLEOTIDE SEQUENCE</scope>
    <source>
        <strain evidence="7">KEN1</strain>
        <tissue evidence="7">Leaf</tissue>
    </source>
</reference>
<gene>
    <name evidence="7" type="ORF">Slati_3312600</name>
</gene>
<evidence type="ECO:0000256" key="5">
    <source>
        <dbReference type="SAM" id="SignalP"/>
    </source>
</evidence>
<dbReference type="InterPro" id="IPR017853">
    <property type="entry name" value="GH"/>
</dbReference>
<dbReference type="InterPro" id="IPR044846">
    <property type="entry name" value="GH10"/>
</dbReference>
<evidence type="ECO:0000256" key="1">
    <source>
        <dbReference type="ARBA" id="ARBA00007495"/>
    </source>
</evidence>
<reference evidence="7" key="2">
    <citation type="journal article" date="2024" name="Plant">
        <title>Genomic evolution and insights into agronomic trait innovations of Sesamum species.</title>
        <authorList>
            <person name="Miao H."/>
            <person name="Wang L."/>
            <person name="Qu L."/>
            <person name="Liu H."/>
            <person name="Sun Y."/>
            <person name="Le M."/>
            <person name="Wang Q."/>
            <person name="Wei S."/>
            <person name="Zheng Y."/>
            <person name="Lin W."/>
            <person name="Duan Y."/>
            <person name="Cao H."/>
            <person name="Xiong S."/>
            <person name="Wang X."/>
            <person name="Wei L."/>
            <person name="Li C."/>
            <person name="Ma Q."/>
            <person name="Ju M."/>
            <person name="Zhao R."/>
            <person name="Li G."/>
            <person name="Mu C."/>
            <person name="Tian Q."/>
            <person name="Mei H."/>
            <person name="Zhang T."/>
            <person name="Gao T."/>
            <person name="Zhang H."/>
        </authorList>
    </citation>
    <scope>NUCLEOTIDE SEQUENCE</scope>
    <source>
        <strain evidence="7">KEN1</strain>
    </source>
</reference>
<protein>
    <submittedName>
        <fullName evidence="7">Endo-1,4-beta-xylanase 5</fullName>
    </submittedName>
</protein>
<keyword evidence="5" id="KW-0732">Signal</keyword>
<accession>A0AAW2V2T9</accession>
<feature type="signal peptide" evidence="5">
    <location>
        <begin position="1"/>
        <end position="23"/>
    </location>
</feature>
<keyword evidence="4" id="KW-0624">Polysaccharide degradation</keyword>
<dbReference type="SUPFAM" id="SSF49785">
    <property type="entry name" value="Galactose-binding domain-like"/>
    <property type="match status" value="1"/>
</dbReference>
<organism evidence="7">
    <name type="scientific">Sesamum latifolium</name>
    <dbReference type="NCBI Taxonomy" id="2727402"/>
    <lineage>
        <taxon>Eukaryota</taxon>
        <taxon>Viridiplantae</taxon>
        <taxon>Streptophyta</taxon>
        <taxon>Embryophyta</taxon>
        <taxon>Tracheophyta</taxon>
        <taxon>Spermatophyta</taxon>
        <taxon>Magnoliopsida</taxon>
        <taxon>eudicotyledons</taxon>
        <taxon>Gunneridae</taxon>
        <taxon>Pentapetalae</taxon>
        <taxon>asterids</taxon>
        <taxon>lamiids</taxon>
        <taxon>Lamiales</taxon>
        <taxon>Pedaliaceae</taxon>
        <taxon>Sesamum</taxon>
    </lineage>
</organism>
<evidence type="ECO:0000259" key="6">
    <source>
        <dbReference type="PROSITE" id="PS51760"/>
    </source>
</evidence>
<comment type="similarity">
    <text evidence="1">Belongs to the glycosyl hydrolase 10 (cellulase F) family.</text>
</comment>
<dbReference type="PROSITE" id="PS51760">
    <property type="entry name" value="GH10_2"/>
    <property type="match status" value="1"/>
</dbReference>
<dbReference type="AlphaFoldDB" id="A0AAW2V2T9"/>
<dbReference type="Pfam" id="PF00331">
    <property type="entry name" value="Glyco_hydro_10"/>
    <property type="match status" value="1"/>
</dbReference>
<feature type="domain" description="GH10" evidence="6">
    <location>
        <begin position="189"/>
        <end position="500"/>
    </location>
</feature>
<sequence length="558" mass="62605">MKNYLYILFLGLSLQFGPSTTDSASFTGDGPLYDYSAYTECKSAPEDPLYGGGIIKNQSLGVYNRPHPPRFPVNSPAFVLNNLTGNTIYCFSSWVKITAGAASAVIKASLTTDNVTFNCMGTVIAKRGCWSFLKGGFVLDSPSTYALIYFQNSDGQPISISVSSASLQPFTDQQWKINQQNMLNTERKRTATLHVSDIDGNRLQGATVVVEQVSRDFPFGSAIANTILGNLPYQNLLGVTRLVRGHNIFWEDPDFTPSWVRNLTSSELKSAVSSRIQSLMNQYRNEFIHWDVDNEMLHWDFYEQRLGPNASLEFFQTAQKSDPLARLFMNEYNVLETCDDMNSTVDHYVARLQELGEGGVSMDGIGLEGHFTVPNPPLIRAILDKLATLKLPIWLTEVDISNSLDQETQVRRQRIANTTLYTNLNHQESFSSRTFLNYTAHSILILQAKYLEVVVREGFSHPSVKGIMLWTALHPSGCYRMCLTDNNFHNLPAGDVVDSLLKEWETGVVKGETDDHGAFDFSGFLGEYRVTVDYGNRTTNSTFSLCQDDETKHWNIHL</sequence>
<keyword evidence="2" id="KW-0378">Hydrolase</keyword>
<evidence type="ECO:0000256" key="2">
    <source>
        <dbReference type="ARBA" id="ARBA00022801"/>
    </source>
</evidence>
<keyword evidence="3" id="KW-0119">Carbohydrate metabolism</keyword>
<evidence type="ECO:0000256" key="3">
    <source>
        <dbReference type="ARBA" id="ARBA00023277"/>
    </source>
</evidence>
<dbReference type="GO" id="GO:0000272">
    <property type="term" value="P:polysaccharide catabolic process"/>
    <property type="evidence" value="ECO:0007669"/>
    <property type="project" value="UniProtKB-KW"/>
</dbReference>
<proteinExistence type="inferred from homology"/>
<dbReference type="InterPro" id="IPR008979">
    <property type="entry name" value="Galactose-bd-like_sf"/>
</dbReference>
<dbReference type="PANTHER" id="PTHR31490:SF3">
    <property type="entry name" value="GLYCOSYL HYDROLASE FAMILY 10 PROTEIN"/>
    <property type="match status" value="1"/>
</dbReference>
<comment type="caution">
    <text evidence="7">The sequence shown here is derived from an EMBL/GenBank/DDBJ whole genome shotgun (WGS) entry which is preliminary data.</text>
</comment>
<dbReference type="Gene3D" id="2.60.120.260">
    <property type="entry name" value="Galactose-binding domain-like"/>
    <property type="match status" value="1"/>
</dbReference>
<name>A0AAW2V2T9_9LAMI</name>
<dbReference type="PRINTS" id="PR00134">
    <property type="entry name" value="GLHYDRLASE10"/>
</dbReference>
<evidence type="ECO:0000256" key="4">
    <source>
        <dbReference type="ARBA" id="ARBA00023326"/>
    </source>
</evidence>
<dbReference type="SUPFAM" id="SSF51445">
    <property type="entry name" value="(Trans)glycosidases"/>
    <property type="match status" value="1"/>
</dbReference>
<dbReference type="PANTHER" id="PTHR31490">
    <property type="entry name" value="GLYCOSYL HYDROLASE"/>
    <property type="match status" value="1"/>
</dbReference>
<dbReference type="SMART" id="SM00633">
    <property type="entry name" value="Glyco_10"/>
    <property type="match status" value="1"/>
</dbReference>